<name>A0A166GR92_9AGAM</name>
<evidence type="ECO:0000256" key="1">
    <source>
        <dbReference type="SAM" id="MobiDB-lite"/>
    </source>
</evidence>
<reference evidence="3 4" key="1">
    <citation type="journal article" date="2016" name="Mol. Biol. Evol.">
        <title>Comparative Genomics of Early-Diverging Mushroom-Forming Fungi Provides Insights into the Origins of Lignocellulose Decay Capabilities.</title>
        <authorList>
            <person name="Nagy L.G."/>
            <person name="Riley R."/>
            <person name="Tritt A."/>
            <person name="Adam C."/>
            <person name="Daum C."/>
            <person name="Floudas D."/>
            <person name="Sun H."/>
            <person name="Yadav J.S."/>
            <person name="Pangilinan J."/>
            <person name="Larsson K.H."/>
            <person name="Matsuura K."/>
            <person name="Barry K."/>
            <person name="Labutti K."/>
            <person name="Kuo R."/>
            <person name="Ohm R.A."/>
            <person name="Bhattacharya S.S."/>
            <person name="Shirouzu T."/>
            <person name="Yoshinaga Y."/>
            <person name="Martin F.M."/>
            <person name="Grigoriev I.V."/>
            <person name="Hibbett D.S."/>
        </authorList>
    </citation>
    <scope>NUCLEOTIDE SEQUENCE [LARGE SCALE GENOMIC DNA]</scope>
    <source>
        <strain evidence="3 4">HHB10207 ss-3</strain>
    </source>
</reference>
<evidence type="ECO:0000313" key="3">
    <source>
        <dbReference type="EMBL" id="KZT41928.1"/>
    </source>
</evidence>
<protein>
    <submittedName>
        <fullName evidence="3">Uncharacterized protein</fullName>
    </submittedName>
</protein>
<feature type="transmembrane region" description="Helical" evidence="2">
    <location>
        <begin position="26"/>
        <end position="49"/>
    </location>
</feature>
<proteinExistence type="predicted"/>
<organism evidence="3 4">
    <name type="scientific">Sistotremastrum suecicum HHB10207 ss-3</name>
    <dbReference type="NCBI Taxonomy" id="1314776"/>
    <lineage>
        <taxon>Eukaryota</taxon>
        <taxon>Fungi</taxon>
        <taxon>Dikarya</taxon>
        <taxon>Basidiomycota</taxon>
        <taxon>Agaricomycotina</taxon>
        <taxon>Agaricomycetes</taxon>
        <taxon>Sistotremastrales</taxon>
        <taxon>Sistotremastraceae</taxon>
        <taxon>Sistotremastrum</taxon>
    </lineage>
</organism>
<keyword evidence="2" id="KW-1133">Transmembrane helix</keyword>
<sequence>MPATTIRESHLQSRTLVTRDHGASRYVIIGVAVGAVGVLLLLGLGSFFLREYQKGRACRGHNAIGSRPLATPGSGGPYGAGKFESESPLGTPDSLDTVTRKSRRFEAPHTLRTAFRTSDGSWAFSRRSPMDHVISHGLDNIPAAPRLPPLAILVPLIRPKSYSQHVDMGDSFCPSPIRISLPGLDFRPQDHSTLAGSNSGTDRSSRVTLHNVLLMPPPYPVVVSPSSECRSMFARF</sequence>
<evidence type="ECO:0000256" key="2">
    <source>
        <dbReference type="SAM" id="Phobius"/>
    </source>
</evidence>
<dbReference type="EMBL" id="KV428017">
    <property type="protein sequence ID" value="KZT41928.1"/>
    <property type="molecule type" value="Genomic_DNA"/>
</dbReference>
<accession>A0A166GR92</accession>
<feature type="region of interest" description="Disordered" evidence="1">
    <location>
        <begin position="61"/>
        <end position="96"/>
    </location>
</feature>
<dbReference type="AlphaFoldDB" id="A0A166GR92"/>
<evidence type="ECO:0000313" key="4">
    <source>
        <dbReference type="Proteomes" id="UP000076798"/>
    </source>
</evidence>
<gene>
    <name evidence="3" type="ORF">SISSUDRAFT_179687</name>
</gene>
<dbReference type="Proteomes" id="UP000076798">
    <property type="component" value="Unassembled WGS sequence"/>
</dbReference>
<keyword evidence="4" id="KW-1185">Reference proteome</keyword>
<keyword evidence="2" id="KW-0812">Transmembrane</keyword>
<keyword evidence="2" id="KW-0472">Membrane</keyword>